<dbReference type="EMBL" id="CP032829">
    <property type="protein sequence ID" value="AYJ87503.1"/>
    <property type="molecule type" value="Genomic_DNA"/>
</dbReference>
<dbReference type="NCBIfam" id="TIGR04178">
    <property type="entry name" value="exo_archaeo"/>
    <property type="match status" value="1"/>
</dbReference>
<dbReference type="Proteomes" id="UP000276254">
    <property type="component" value="Chromosome"/>
</dbReference>
<dbReference type="NCBIfam" id="TIGR03109">
    <property type="entry name" value="exosort_XrtA"/>
    <property type="match status" value="1"/>
</dbReference>
<evidence type="ECO:0000256" key="7">
    <source>
        <dbReference type="ARBA" id="ARBA00023136"/>
    </source>
</evidence>
<keyword evidence="6 8" id="KW-1133">Transmembrane helix</keyword>
<dbReference type="Pfam" id="PF11984">
    <property type="entry name" value="DUF3485"/>
    <property type="match status" value="1"/>
</dbReference>
<sequence length="510" mass="55057">MTSATITTGTASNRGFWRVPLKTLAVTLAAMLLLFAHDANAMVWQWWNSSTYQHCLFVLPIVAWLIWQRRVEVASVKLGAWLPGLAFLGLAAFGWLIGQAGGASLIRHAALVAMVQATVLTILGPAVTRAILFPLFYLIFLIPFGDAFVPALQNVTASITMALLHLTGVPAHIDGVFITIPNGWFEVAEACSGVKFLVAMVAYGALVAHVCFKSWRRRAAFMMLCIVAPVLANGVRAFATIYAAHLTSVEIATGFDHVVYGWFFFAIVMALVMLAGWKFFDRTLGDPWLAGFRAPDFRARPFLGMALATVGVVLLPLLWNGTVIAAGRAQLPHSIALSQVAGWTIEPRVAGYPWVARFDGADHRLYGRYRDASGQSVDLAIALYGWQNEGREIVGFAQGAVDPDSKWKWTATAAPPPAGKAERLMAPGRLAREALTFYVLGGGSTGSSMTVKLRTLRARLLGGDQGAAVVILSAEDGPGHPARLAIDRFMQAFGPPQAQTARLFAVARSH</sequence>
<protein>
    <submittedName>
        <fullName evidence="10">Exosortase A</fullName>
        <ecNumber evidence="10">3.4.22.-</ecNumber>
    </submittedName>
</protein>
<evidence type="ECO:0000256" key="3">
    <source>
        <dbReference type="ARBA" id="ARBA00022670"/>
    </source>
</evidence>
<dbReference type="GO" id="GO:0005886">
    <property type="term" value="C:plasma membrane"/>
    <property type="evidence" value="ECO:0007669"/>
    <property type="project" value="UniProtKB-SubCell"/>
</dbReference>
<evidence type="ECO:0000313" key="11">
    <source>
        <dbReference type="Proteomes" id="UP000276254"/>
    </source>
</evidence>
<dbReference type="NCBIfam" id="TIGR02602">
    <property type="entry name" value="8TM_EpsH"/>
    <property type="match status" value="1"/>
</dbReference>
<dbReference type="GO" id="GO:0006508">
    <property type="term" value="P:proteolysis"/>
    <property type="evidence" value="ECO:0007669"/>
    <property type="project" value="UniProtKB-KW"/>
</dbReference>
<dbReference type="GO" id="GO:0008233">
    <property type="term" value="F:peptidase activity"/>
    <property type="evidence" value="ECO:0007669"/>
    <property type="project" value="UniProtKB-KW"/>
</dbReference>
<feature type="transmembrane region" description="Helical" evidence="8">
    <location>
        <begin position="259"/>
        <end position="280"/>
    </location>
</feature>
<keyword evidence="4 8" id="KW-0812">Transmembrane</keyword>
<gene>
    <name evidence="10" type="primary">xrtA</name>
    <name evidence="10" type="ORF">D3Y57_18235</name>
</gene>
<feature type="transmembrane region" description="Helical" evidence="8">
    <location>
        <begin position="301"/>
        <end position="319"/>
    </location>
</feature>
<name>A0A494TKC9_SPHPE</name>
<dbReference type="AlphaFoldDB" id="A0A494TKC9"/>
<feature type="domain" description="Methanolan biosynthesis EpsI" evidence="9">
    <location>
        <begin position="311"/>
        <end position="495"/>
    </location>
</feature>
<dbReference type="RefSeq" id="WP_121154896.1">
    <property type="nucleotide sequence ID" value="NZ_CP032829.1"/>
</dbReference>
<feature type="transmembrane region" description="Helical" evidence="8">
    <location>
        <begin position="219"/>
        <end position="239"/>
    </location>
</feature>
<feature type="transmembrane region" description="Helical" evidence="8">
    <location>
        <begin position="130"/>
        <end position="152"/>
    </location>
</feature>
<feature type="transmembrane region" description="Helical" evidence="8">
    <location>
        <begin position="104"/>
        <end position="123"/>
    </location>
</feature>
<dbReference type="KEGG" id="spha:D3Y57_18235"/>
<keyword evidence="11" id="KW-1185">Reference proteome</keyword>
<dbReference type="OrthoDB" id="9797363at2"/>
<dbReference type="Pfam" id="PF09721">
    <property type="entry name" value="Exosortase_EpsH"/>
    <property type="match status" value="1"/>
</dbReference>
<evidence type="ECO:0000313" key="10">
    <source>
        <dbReference type="EMBL" id="AYJ87503.1"/>
    </source>
</evidence>
<comment type="subcellular location">
    <subcellularLocation>
        <location evidence="1">Cell membrane</location>
        <topology evidence="1">Multi-pass membrane protein</topology>
    </subcellularLocation>
</comment>
<proteinExistence type="predicted"/>
<dbReference type="InterPro" id="IPR013426">
    <property type="entry name" value="EpsH-like"/>
</dbReference>
<feature type="transmembrane region" description="Helical" evidence="8">
    <location>
        <begin position="79"/>
        <end position="98"/>
    </location>
</feature>
<keyword evidence="7 8" id="KW-0472">Membrane</keyword>
<keyword evidence="5 10" id="KW-0378">Hydrolase</keyword>
<evidence type="ECO:0000256" key="4">
    <source>
        <dbReference type="ARBA" id="ARBA00022692"/>
    </source>
</evidence>
<keyword evidence="3" id="KW-0645">Protease</keyword>
<accession>A0A494TKC9</accession>
<dbReference type="EC" id="3.4.22.-" evidence="10"/>
<evidence type="ECO:0000256" key="6">
    <source>
        <dbReference type="ARBA" id="ARBA00022989"/>
    </source>
</evidence>
<dbReference type="InterPro" id="IPR019127">
    <property type="entry name" value="Exosortase"/>
</dbReference>
<dbReference type="NCBIfam" id="TIGR02914">
    <property type="entry name" value="EpsI_fam"/>
    <property type="match status" value="1"/>
</dbReference>
<feature type="transmembrane region" description="Helical" evidence="8">
    <location>
        <begin position="194"/>
        <end position="212"/>
    </location>
</feature>
<organism evidence="10 11">
    <name type="scientific">Sphingomonas paeninsulae</name>
    <dbReference type="NCBI Taxonomy" id="2319844"/>
    <lineage>
        <taxon>Bacteria</taxon>
        <taxon>Pseudomonadati</taxon>
        <taxon>Pseudomonadota</taxon>
        <taxon>Alphaproteobacteria</taxon>
        <taxon>Sphingomonadales</taxon>
        <taxon>Sphingomonadaceae</taxon>
        <taxon>Sphingomonas</taxon>
    </lineage>
</organism>
<evidence type="ECO:0000256" key="1">
    <source>
        <dbReference type="ARBA" id="ARBA00004651"/>
    </source>
</evidence>
<dbReference type="InterPro" id="IPR017540">
    <property type="entry name" value="Exosortase-1"/>
</dbReference>
<evidence type="ECO:0000259" key="9">
    <source>
        <dbReference type="Pfam" id="PF11984"/>
    </source>
</evidence>
<keyword evidence="2" id="KW-1003">Cell membrane</keyword>
<feature type="transmembrane region" description="Helical" evidence="8">
    <location>
        <begin position="51"/>
        <end position="67"/>
    </location>
</feature>
<evidence type="ECO:0000256" key="2">
    <source>
        <dbReference type="ARBA" id="ARBA00022475"/>
    </source>
</evidence>
<dbReference type="InterPro" id="IPR014263">
    <property type="entry name" value="Methanolan_biosynth_EpsI"/>
</dbReference>
<evidence type="ECO:0000256" key="5">
    <source>
        <dbReference type="ARBA" id="ARBA00022801"/>
    </source>
</evidence>
<reference evidence="10 11" key="1">
    <citation type="submission" date="2018-09" db="EMBL/GenBank/DDBJ databases">
        <title>Sphingomonas peninsula sp. nov., isolated from fildes peninsula, Antarctic soil.</title>
        <authorList>
            <person name="Yingchao G."/>
        </authorList>
    </citation>
    <scope>NUCLEOTIDE SEQUENCE [LARGE SCALE GENOMIC DNA]</scope>
    <source>
        <strain evidence="10 11">YZ-8</strain>
    </source>
</reference>
<evidence type="ECO:0000256" key="8">
    <source>
        <dbReference type="SAM" id="Phobius"/>
    </source>
</evidence>
<dbReference type="InterPro" id="IPR026392">
    <property type="entry name" value="Exo/Archaeosortase_dom"/>
</dbReference>